<organism evidence="1">
    <name type="scientific">marine sediment metagenome</name>
    <dbReference type="NCBI Taxonomy" id="412755"/>
    <lineage>
        <taxon>unclassified sequences</taxon>
        <taxon>metagenomes</taxon>
        <taxon>ecological metagenomes</taxon>
    </lineage>
</organism>
<comment type="caution">
    <text evidence="1">The sequence shown here is derived from an EMBL/GenBank/DDBJ whole genome shotgun (WGS) entry which is preliminary data.</text>
</comment>
<accession>X0SAP7</accession>
<name>X0SAP7_9ZZZZ</name>
<dbReference type="AlphaFoldDB" id="X0SAP7"/>
<proteinExistence type="predicted"/>
<evidence type="ECO:0000313" key="1">
    <source>
        <dbReference type="EMBL" id="GAF72977.1"/>
    </source>
</evidence>
<sequence length="77" mass="8711">MPNGKKVQIKINFKPEIFVASATLITSNPKGIEITMVSGNSGQRYFFDWEHAMKFFASLEHHIQKLKKVPAPKNPVV</sequence>
<dbReference type="EMBL" id="BARS01002799">
    <property type="protein sequence ID" value="GAF72977.1"/>
    <property type="molecule type" value="Genomic_DNA"/>
</dbReference>
<reference evidence="1" key="1">
    <citation type="journal article" date="2014" name="Front. Microbiol.">
        <title>High frequency of phylogenetically diverse reductive dehalogenase-homologous genes in deep subseafloor sedimentary metagenomes.</title>
        <authorList>
            <person name="Kawai M."/>
            <person name="Futagami T."/>
            <person name="Toyoda A."/>
            <person name="Takaki Y."/>
            <person name="Nishi S."/>
            <person name="Hori S."/>
            <person name="Arai W."/>
            <person name="Tsubouchi T."/>
            <person name="Morono Y."/>
            <person name="Uchiyama I."/>
            <person name="Ito T."/>
            <person name="Fujiyama A."/>
            <person name="Inagaki F."/>
            <person name="Takami H."/>
        </authorList>
    </citation>
    <scope>NUCLEOTIDE SEQUENCE</scope>
    <source>
        <strain evidence="1">Expedition CK06-06</strain>
    </source>
</reference>
<protein>
    <submittedName>
        <fullName evidence="1">Uncharacterized protein</fullName>
    </submittedName>
</protein>
<gene>
    <name evidence="1" type="ORF">S01H1_05368</name>
</gene>